<protein>
    <recommendedName>
        <fullName evidence="3">Reverse transcriptase zinc-binding domain-containing protein</fullName>
    </recommendedName>
</protein>
<comment type="caution">
    <text evidence="1">The sequence shown here is derived from an EMBL/GenBank/DDBJ whole genome shotgun (WGS) entry which is preliminary data.</text>
</comment>
<evidence type="ECO:0008006" key="3">
    <source>
        <dbReference type="Google" id="ProtNLM"/>
    </source>
</evidence>
<name>A0ABQ7YAY4_BRANA</name>
<dbReference type="Proteomes" id="UP000824890">
    <property type="component" value="Unassembled WGS sequence"/>
</dbReference>
<reference evidence="1 2" key="1">
    <citation type="submission" date="2021-05" db="EMBL/GenBank/DDBJ databases">
        <title>Genome Assembly of Synthetic Allotetraploid Brassica napus Reveals Homoeologous Exchanges between Subgenomes.</title>
        <authorList>
            <person name="Davis J.T."/>
        </authorList>
    </citation>
    <scope>NUCLEOTIDE SEQUENCE [LARGE SCALE GENOMIC DNA]</scope>
    <source>
        <strain evidence="2">cv. Da-Ae</strain>
        <tissue evidence="1">Seedling</tissue>
    </source>
</reference>
<accession>A0ABQ7YAY4</accession>
<organism evidence="1 2">
    <name type="scientific">Brassica napus</name>
    <name type="common">Rape</name>
    <dbReference type="NCBI Taxonomy" id="3708"/>
    <lineage>
        <taxon>Eukaryota</taxon>
        <taxon>Viridiplantae</taxon>
        <taxon>Streptophyta</taxon>
        <taxon>Embryophyta</taxon>
        <taxon>Tracheophyta</taxon>
        <taxon>Spermatophyta</taxon>
        <taxon>Magnoliopsida</taxon>
        <taxon>eudicotyledons</taxon>
        <taxon>Gunneridae</taxon>
        <taxon>Pentapetalae</taxon>
        <taxon>rosids</taxon>
        <taxon>malvids</taxon>
        <taxon>Brassicales</taxon>
        <taxon>Brassicaceae</taxon>
        <taxon>Brassiceae</taxon>
        <taxon>Brassica</taxon>
    </lineage>
</organism>
<evidence type="ECO:0000313" key="1">
    <source>
        <dbReference type="EMBL" id="KAH0864869.1"/>
    </source>
</evidence>
<sequence length="270" mass="31119">MQERAVFTIGLRCSGLVKYTMLDKLLSDVLQIRLGRVTGASKVAWITCTTPKEEGGLGLKNWVVWNTVCALKLIWLLFFKSNSILASWIITEVLDGDIGRFWVINTKQKHSWLANHLLSLRDTIFPWMKIAVGNGETTYFWTSNWSPFGNIRNYLQGEGPRHFGIPPMTTLAELWKDDNWNLPPALSKRQVNIQTFLTTISLSHARDEYSWEPNIIYFSWSERNSRIHRSTFRQVSAIKKDINKVIRLKIAAIRLKDPSLSSAMYQAWIS</sequence>
<proteinExistence type="predicted"/>
<dbReference type="EMBL" id="JAGKQM010000018">
    <property type="protein sequence ID" value="KAH0864869.1"/>
    <property type="molecule type" value="Genomic_DNA"/>
</dbReference>
<gene>
    <name evidence="1" type="ORF">HID58_082080</name>
</gene>
<evidence type="ECO:0000313" key="2">
    <source>
        <dbReference type="Proteomes" id="UP000824890"/>
    </source>
</evidence>
<keyword evidence="2" id="KW-1185">Reference proteome</keyword>